<organism evidence="1 2">
    <name type="scientific">Lagenidium giganteum</name>
    <dbReference type="NCBI Taxonomy" id="4803"/>
    <lineage>
        <taxon>Eukaryota</taxon>
        <taxon>Sar</taxon>
        <taxon>Stramenopiles</taxon>
        <taxon>Oomycota</taxon>
        <taxon>Peronosporomycetes</taxon>
        <taxon>Pythiales</taxon>
        <taxon>Pythiaceae</taxon>
    </lineage>
</organism>
<name>A0AAV2YTM7_9STRA</name>
<comment type="caution">
    <text evidence="1">The sequence shown here is derived from an EMBL/GenBank/DDBJ whole genome shotgun (WGS) entry which is preliminary data.</text>
</comment>
<dbReference type="Proteomes" id="UP001146120">
    <property type="component" value="Unassembled WGS sequence"/>
</dbReference>
<reference evidence="1" key="2">
    <citation type="journal article" date="2023" name="Microbiol Resour">
        <title>Decontamination and Annotation of the Draft Genome Sequence of the Oomycete Lagenidium giganteum ARSEF 373.</title>
        <authorList>
            <person name="Morgan W.R."/>
            <person name="Tartar A."/>
        </authorList>
    </citation>
    <scope>NUCLEOTIDE SEQUENCE</scope>
    <source>
        <strain evidence="1">ARSEF 373</strain>
    </source>
</reference>
<reference evidence="1" key="1">
    <citation type="submission" date="2022-11" db="EMBL/GenBank/DDBJ databases">
        <authorList>
            <person name="Morgan W.R."/>
            <person name="Tartar A."/>
        </authorList>
    </citation>
    <scope>NUCLEOTIDE SEQUENCE</scope>
    <source>
        <strain evidence="1">ARSEF 373</strain>
    </source>
</reference>
<evidence type="ECO:0000313" key="2">
    <source>
        <dbReference type="Proteomes" id="UP001146120"/>
    </source>
</evidence>
<keyword evidence="2" id="KW-1185">Reference proteome</keyword>
<protein>
    <submittedName>
        <fullName evidence="1">Uncharacterized protein</fullName>
    </submittedName>
</protein>
<gene>
    <name evidence="1" type="ORF">N0F65_003383</name>
</gene>
<dbReference type="AlphaFoldDB" id="A0AAV2YTM7"/>
<accession>A0AAV2YTM7</accession>
<evidence type="ECO:0000313" key="1">
    <source>
        <dbReference type="EMBL" id="DAZ97360.1"/>
    </source>
</evidence>
<feature type="non-terminal residue" evidence="1">
    <location>
        <position position="1"/>
    </location>
</feature>
<proteinExistence type="predicted"/>
<sequence length="116" mass="12842">SNRAPSDLVHRLQPLAGGRYGRVLLAPNRPDQFGAIMATLVALQDDDFLQNAVQVALLVDNNNVERYIVTTHYLTETKAQRSHPNNLPPSLQSGQPLRQLLIWSMASVRVSSPQCV</sequence>
<dbReference type="EMBL" id="DAKRPA010000137">
    <property type="protein sequence ID" value="DAZ97360.1"/>
    <property type="molecule type" value="Genomic_DNA"/>
</dbReference>